<evidence type="ECO:0000256" key="4">
    <source>
        <dbReference type="ARBA" id="ARBA00023136"/>
    </source>
</evidence>
<evidence type="ECO:0000256" key="2">
    <source>
        <dbReference type="ARBA" id="ARBA00022692"/>
    </source>
</evidence>
<evidence type="ECO:0000313" key="8">
    <source>
        <dbReference type="WBParaSite" id="ACRNAN_scaffold10267.g17174.t1"/>
    </source>
</evidence>
<dbReference type="WBParaSite" id="ACRNAN_scaffold10267.g17174.t1">
    <property type="protein sequence ID" value="ACRNAN_scaffold10267.g17174.t1"/>
    <property type="gene ID" value="ACRNAN_scaffold10267.g17174"/>
</dbReference>
<evidence type="ECO:0000259" key="6">
    <source>
        <dbReference type="PROSITE" id="PS51503"/>
    </source>
</evidence>
<feature type="transmembrane region" description="Helical" evidence="5">
    <location>
        <begin position="81"/>
        <end position="97"/>
    </location>
</feature>
<evidence type="ECO:0000313" key="9">
    <source>
        <dbReference type="WBParaSite" id="ACRNAN_scaffold14842.g26487.t1"/>
    </source>
</evidence>
<dbReference type="Pfam" id="PF04588">
    <property type="entry name" value="HIG_1_N"/>
    <property type="match status" value="1"/>
</dbReference>
<keyword evidence="3 5" id="KW-1133">Transmembrane helix</keyword>
<dbReference type="WBParaSite" id="ACRNAN_scaffold14842.g26487.t1">
    <property type="protein sequence ID" value="ACRNAN_scaffold14842.g26487.t1"/>
    <property type="gene ID" value="ACRNAN_scaffold14842.g26487"/>
</dbReference>
<proteinExistence type="predicted"/>
<name>A0A914CFU1_9BILA</name>
<dbReference type="GO" id="GO:0005739">
    <property type="term" value="C:mitochondrion"/>
    <property type="evidence" value="ECO:0007669"/>
    <property type="project" value="UniProtKB-SubCell"/>
</dbReference>
<feature type="transmembrane region" description="Helical" evidence="5">
    <location>
        <begin position="117"/>
        <end position="137"/>
    </location>
</feature>
<dbReference type="AlphaFoldDB" id="A0A914CFU1"/>
<sequence>MQASHYYELAEFKNNPVYPREGNALERHKKWTDQLTVPEKEREHFYGPVPFYPNYAQQKDTAFHGVREKEHFPLSHGADNPLVWLGLGATVIALAAIGRNSLTSNVAALNRSMQYRIAAQMFTVCTLVTGASVMRAIKGPEGEE</sequence>
<evidence type="ECO:0000256" key="5">
    <source>
        <dbReference type="SAM" id="Phobius"/>
    </source>
</evidence>
<feature type="domain" description="HIG1" evidence="6">
    <location>
        <begin position="51"/>
        <end position="144"/>
    </location>
</feature>
<comment type="subcellular location">
    <subcellularLocation>
        <location evidence="1">Mitochondrion</location>
    </subcellularLocation>
</comment>
<keyword evidence="2 5" id="KW-0812">Transmembrane</keyword>
<dbReference type="InterPro" id="IPR007667">
    <property type="entry name" value="Hypoxia_induced_domain"/>
</dbReference>
<evidence type="ECO:0000313" key="7">
    <source>
        <dbReference type="Proteomes" id="UP000887540"/>
    </source>
</evidence>
<protein>
    <submittedName>
        <fullName evidence="8 9">HIG1 domain-containing protein</fullName>
    </submittedName>
</protein>
<keyword evidence="4 5" id="KW-0472">Membrane</keyword>
<dbReference type="PROSITE" id="PS51503">
    <property type="entry name" value="HIG1"/>
    <property type="match status" value="1"/>
</dbReference>
<dbReference type="Gene3D" id="6.10.140.1320">
    <property type="match status" value="1"/>
</dbReference>
<organism evidence="7 8">
    <name type="scientific">Acrobeloides nanus</name>
    <dbReference type="NCBI Taxonomy" id="290746"/>
    <lineage>
        <taxon>Eukaryota</taxon>
        <taxon>Metazoa</taxon>
        <taxon>Ecdysozoa</taxon>
        <taxon>Nematoda</taxon>
        <taxon>Chromadorea</taxon>
        <taxon>Rhabditida</taxon>
        <taxon>Tylenchina</taxon>
        <taxon>Cephalobomorpha</taxon>
        <taxon>Cephaloboidea</taxon>
        <taxon>Cephalobidae</taxon>
        <taxon>Acrobeloides</taxon>
    </lineage>
</organism>
<dbReference type="Proteomes" id="UP000887540">
    <property type="component" value="Unplaced"/>
</dbReference>
<accession>A0A914CFU1</accession>
<reference evidence="8 9" key="1">
    <citation type="submission" date="2022-11" db="UniProtKB">
        <authorList>
            <consortium name="WormBaseParasite"/>
        </authorList>
    </citation>
    <scope>IDENTIFICATION</scope>
</reference>
<evidence type="ECO:0000256" key="1">
    <source>
        <dbReference type="ARBA" id="ARBA00004173"/>
    </source>
</evidence>
<keyword evidence="7" id="KW-1185">Reference proteome</keyword>
<evidence type="ECO:0000256" key="3">
    <source>
        <dbReference type="ARBA" id="ARBA00022989"/>
    </source>
</evidence>